<gene>
    <name evidence="3" type="ORF">TL16_g07118</name>
</gene>
<reference evidence="4" key="1">
    <citation type="journal article" date="2023" name="Commun. Biol.">
        <title>Genome analysis of Parmales, the sister group of diatoms, reveals the evolutionary specialization of diatoms from phago-mixotrophs to photoautotrophs.</title>
        <authorList>
            <person name="Ban H."/>
            <person name="Sato S."/>
            <person name="Yoshikawa S."/>
            <person name="Yamada K."/>
            <person name="Nakamura Y."/>
            <person name="Ichinomiya M."/>
            <person name="Sato N."/>
            <person name="Blanc-Mathieu R."/>
            <person name="Endo H."/>
            <person name="Kuwata A."/>
            <person name="Ogata H."/>
        </authorList>
    </citation>
    <scope>NUCLEOTIDE SEQUENCE [LARGE SCALE GENOMIC DNA]</scope>
</reference>
<keyword evidence="2" id="KW-0732">Signal</keyword>
<feature type="chain" id="PRO_5040979038" description="YqgF/RNase H-like domain-containing protein" evidence="2">
    <location>
        <begin position="23"/>
        <end position="343"/>
    </location>
</feature>
<feature type="compositionally biased region" description="Basic and acidic residues" evidence="1">
    <location>
        <begin position="285"/>
        <end position="304"/>
    </location>
</feature>
<proteinExistence type="predicted"/>
<evidence type="ECO:0008006" key="5">
    <source>
        <dbReference type="Google" id="ProtNLM"/>
    </source>
</evidence>
<feature type="signal peptide" evidence="2">
    <location>
        <begin position="1"/>
        <end position="22"/>
    </location>
</feature>
<accession>A0A9W7AZ30</accession>
<dbReference type="InterPro" id="IPR005227">
    <property type="entry name" value="YqgF"/>
</dbReference>
<sequence length="343" mass="37837">MPIPTTTIAIFTLLLLISPSQPFHPPQAKPRSPLASASRLLSSPPSPLIYPILCVDHGLLRSGIAFTSRGIGFDDVGIIRHNSTAEYSNIDDEAASPRTQDEDDLHAIIADALAEIETDNSTPTPTTPQPAPPTSPLTAQIVKYAWLLSVKTIVVGLPLFKDGTESKQSRIVRQYCDLDLKKSLVREFGGTYNPTSFTPNIKLTLFDERYSSSEAAALISSSSGNSRPVTADLDAVSACVILSHYCKVDGAGAEELAFTSSDDVPSLLTQFEVNQAERIALTERQRNMSTLKESRKEMISRLERTPPTPPVPRRRRRRRRNDNDNDNNPQYINMNIKKLHFAL</sequence>
<evidence type="ECO:0000313" key="4">
    <source>
        <dbReference type="Proteomes" id="UP001162640"/>
    </source>
</evidence>
<dbReference type="EMBL" id="BLQM01000222">
    <property type="protein sequence ID" value="GMH76540.1"/>
    <property type="molecule type" value="Genomic_DNA"/>
</dbReference>
<dbReference type="InterPro" id="IPR037027">
    <property type="entry name" value="YqgF/RNaseH-like_dom_sf"/>
</dbReference>
<dbReference type="PANTHER" id="PTHR33317">
    <property type="entry name" value="POLYNUCLEOTIDYL TRANSFERASE, RIBONUCLEASE H-LIKE SUPERFAMILY PROTEIN"/>
    <property type="match status" value="1"/>
</dbReference>
<dbReference type="Pfam" id="PF03652">
    <property type="entry name" value="RuvX"/>
    <property type="match status" value="1"/>
</dbReference>
<evidence type="ECO:0000313" key="3">
    <source>
        <dbReference type="EMBL" id="GMH76540.1"/>
    </source>
</evidence>
<dbReference type="InterPro" id="IPR012337">
    <property type="entry name" value="RNaseH-like_sf"/>
</dbReference>
<organism evidence="3 4">
    <name type="scientific">Triparma laevis f. inornata</name>
    <dbReference type="NCBI Taxonomy" id="1714386"/>
    <lineage>
        <taxon>Eukaryota</taxon>
        <taxon>Sar</taxon>
        <taxon>Stramenopiles</taxon>
        <taxon>Ochrophyta</taxon>
        <taxon>Bolidophyceae</taxon>
        <taxon>Parmales</taxon>
        <taxon>Triparmaceae</taxon>
        <taxon>Triparma</taxon>
    </lineage>
</organism>
<dbReference type="GO" id="GO:0000967">
    <property type="term" value="P:rRNA 5'-end processing"/>
    <property type="evidence" value="ECO:0007669"/>
    <property type="project" value="TreeGrafter"/>
</dbReference>
<evidence type="ECO:0000256" key="1">
    <source>
        <dbReference type="SAM" id="MobiDB-lite"/>
    </source>
</evidence>
<dbReference type="SUPFAM" id="SSF53098">
    <property type="entry name" value="Ribonuclease H-like"/>
    <property type="match status" value="1"/>
</dbReference>
<evidence type="ECO:0000256" key="2">
    <source>
        <dbReference type="SAM" id="SignalP"/>
    </source>
</evidence>
<protein>
    <recommendedName>
        <fullName evidence="5">YqgF/RNase H-like domain-containing protein</fullName>
    </recommendedName>
</protein>
<dbReference type="PANTHER" id="PTHR33317:SF4">
    <property type="entry name" value="POLYNUCLEOTIDYL TRANSFERASE, RIBONUCLEASE H-LIKE SUPERFAMILY PROTEIN"/>
    <property type="match status" value="1"/>
</dbReference>
<dbReference type="Gene3D" id="3.30.420.140">
    <property type="entry name" value="YqgF/RNase H-like domain"/>
    <property type="match status" value="1"/>
</dbReference>
<dbReference type="AlphaFoldDB" id="A0A9W7AZ30"/>
<feature type="region of interest" description="Disordered" evidence="1">
    <location>
        <begin position="285"/>
        <end position="331"/>
    </location>
</feature>
<name>A0A9W7AZ30_9STRA</name>
<dbReference type="Proteomes" id="UP001162640">
    <property type="component" value="Unassembled WGS sequence"/>
</dbReference>
<comment type="caution">
    <text evidence="3">The sequence shown here is derived from an EMBL/GenBank/DDBJ whole genome shotgun (WGS) entry which is preliminary data.</text>
</comment>